<name>A0A8J4X274_CLAMG</name>
<keyword evidence="1" id="KW-0732">Signal</keyword>
<feature type="signal peptide" evidence="1">
    <location>
        <begin position="1"/>
        <end position="18"/>
    </location>
</feature>
<organism evidence="2 3">
    <name type="scientific">Clarias magur</name>
    <name type="common">Asian catfish</name>
    <name type="synonym">Macropteronotus magur</name>
    <dbReference type="NCBI Taxonomy" id="1594786"/>
    <lineage>
        <taxon>Eukaryota</taxon>
        <taxon>Metazoa</taxon>
        <taxon>Chordata</taxon>
        <taxon>Craniata</taxon>
        <taxon>Vertebrata</taxon>
        <taxon>Euteleostomi</taxon>
        <taxon>Actinopterygii</taxon>
        <taxon>Neopterygii</taxon>
        <taxon>Teleostei</taxon>
        <taxon>Ostariophysi</taxon>
        <taxon>Siluriformes</taxon>
        <taxon>Clariidae</taxon>
        <taxon>Clarias</taxon>
    </lineage>
</organism>
<keyword evidence="2" id="KW-0804">Transcription</keyword>
<feature type="non-terminal residue" evidence="2">
    <location>
        <position position="396"/>
    </location>
</feature>
<comment type="caution">
    <text evidence="2">The sequence shown here is derived from an EMBL/GenBank/DDBJ whole genome shotgun (WGS) entry which is preliminary data.</text>
</comment>
<evidence type="ECO:0000256" key="1">
    <source>
        <dbReference type="SAM" id="SignalP"/>
    </source>
</evidence>
<reference evidence="2" key="1">
    <citation type="submission" date="2020-07" db="EMBL/GenBank/DDBJ databases">
        <title>Clarias magur genome sequencing, assembly and annotation.</title>
        <authorList>
            <person name="Kushwaha B."/>
            <person name="Kumar R."/>
            <person name="Das P."/>
            <person name="Joshi C.G."/>
            <person name="Kumar D."/>
            <person name="Nagpure N.S."/>
            <person name="Pandey M."/>
            <person name="Agarwal S."/>
            <person name="Srivastava S."/>
            <person name="Singh M."/>
            <person name="Sahoo L."/>
            <person name="Jayasankar P."/>
            <person name="Meher P.K."/>
            <person name="Koringa P.G."/>
            <person name="Iquebal M.A."/>
            <person name="Das S.P."/>
            <person name="Bit A."/>
            <person name="Patnaik S."/>
            <person name="Patel N."/>
            <person name="Shah T.M."/>
            <person name="Hinsu A."/>
            <person name="Jena J.K."/>
        </authorList>
    </citation>
    <scope>NUCLEOTIDE SEQUENCE</scope>
    <source>
        <strain evidence="2">CIFAMagur01</strain>
        <tissue evidence="2">Testis</tissue>
    </source>
</reference>
<sequence>MNMWEFWILLLASNFMTAHFLTEPLSTLNHLEVTYGQQLGIMLSSVTQKLEFTSTKNLQSIIIWSGSSQAKKGEVVKSGEEKRFIIKSVTFDDQGNYTEWNFWDKVTTIHLVKVTSKRQIQGCMPDKNLSISLDGLSKNDVTLQFSSKDFNHTLVKHGLPMDNQIPGYWGRIQVTTKNIQVFTVDGSDVGKYTLSDRENNTVMILNLIMGGCDLQTTQLKLKHGEELRINLPIWFKKLEFSSVNEVQSVLWPSCDLDARKYVKGSGYKRDYIIHPVTFNDKGTYTRWNYKDKESSIYELDVVCATHIQDCVVGKNLSIFLDGLAKDGVTLRFTNQDSNITLVEHGSPVGNSNHFSERIQVTGKDIQVLNIDVTDMGNYTLFDHENRMVKVITPNFI</sequence>
<gene>
    <name evidence="2" type="ORF">DAT39_009589</name>
</gene>
<dbReference type="GO" id="GO:0000428">
    <property type="term" value="C:DNA-directed RNA polymerase complex"/>
    <property type="evidence" value="ECO:0007669"/>
    <property type="project" value="UniProtKB-KW"/>
</dbReference>
<dbReference type="EMBL" id="QNUK01000129">
    <property type="protein sequence ID" value="KAF5900674.1"/>
    <property type="molecule type" value="Genomic_DNA"/>
</dbReference>
<accession>A0A8J4X274</accession>
<evidence type="ECO:0000313" key="2">
    <source>
        <dbReference type="EMBL" id="KAF5900674.1"/>
    </source>
</evidence>
<keyword evidence="3" id="KW-1185">Reference proteome</keyword>
<protein>
    <submittedName>
        <fullName evidence="2">DNA-directed RNA polymerase II subunit RPB1-like isoform X2</fullName>
    </submittedName>
</protein>
<evidence type="ECO:0000313" key="3">
    <source>
        <dbReference type="Proteomes" id="UP000727407"/>
    </source>
</evidence>
<dbReference type="Proteomes" id="UP000727407">
    <property type="component" value="Unassembled WGS sequence"/>
</dbReference>
<dbReference type="AlphaFoldDB" id="A0A8J4X274"/>
<proteinExistence type="predicted"/>
<feature type="chain" id="PRO_5035191788" evidence="1">
    <location>
        <begin position="19"/>
        <end position="396"/>
    </location>
</feature>
<keyword evidence="2" id="KW-0240">DNA-directed RNA polymerase</keyword>
<dbReference type="OrthoDB" id="8781657at2759"/>